<accession>A0A544PQL0</accession>
<dbReference type="Proteomes" id="UP000319979">
    <property type="component" value="Unassembled WGS sequence"/>
</dbReference>
<organism evidence="1 2">
    <name type="scientific">Vibrio cholerae</name>
    <dbReference type="NCBI Taxonomy" id="666"/>
    <lineage>
        <taxon>Bacteria</taxon>
        <taxon>Pseudomonadati</taxon>
        <taxon>Pseudomonadota</taxon>
        <taxon>Gammaproteobacteria</taxon>
        <taxon>Vibrionales</taxon>
        <taxon>Vibrionaceae</taxon>
        <taxon>Vibrio</taxon>
    </lineage>
</organism>
<dbReference type="RefSeq" id="WP_142729493.1">
    <property type="nucleotide sequence ID" value="NZ_CP080463.1"/>
</dbReference>
<protein>
    <submittedName>
        <fullName evidence="1">DUF4238 domain-containing protein</fullName>
    </submittedName>
</protein>
<comment type="caution">
    <text evidence="1">The sequence shown here is derived from an EMBL/GenBank/DDBJ whole genome shotgun (WGS) entry which is preliminary data.</text>
</comment>
<dbReference type="EMBL" id="VIOS01000139">
    <property type="protein sequence ID" value="TQP08566.1"/>
    <property type="molecule type" value="Genomic_DNA"/>
</dbReference>
<reference evidence="1 2" key="1">
    <citation type="submission" date="2019-07" db="EMBL/GenBank/DDBJ databases">
        <title>Phenotypic and genotypic antimicrobial resistance traits of Vibrio cholerae non-O1/non-O139 isolated from a large Austrian lake frequently associated with cases of infection.</title>
        <authorList>
            <person name="Lepuschitz S."/>
            <person name="Baron S."/>
            <person name="Larvor E."/>
            <person name="Granier S."/>
            <person name="Pretzer C."/>
            <person name="Mach R.L."/>
            <person name="Farnleitner A.H."/>
            <person name="Ruppitsch W."/>
            <person name="Pleininger S."/>
            <person name="Indra A."/>
            <person name="Kirschner A.K.T."/>
        </authorList>
    </citation>
    <scope>NUCLEOTIDE SEQUENCE [LARGE SCALE GENOMIC DNA]</scope>
    <source>
        <strain evidence="1 2">A12JL36W90</strain>
    </source>
</reference>
<evidence type="ECO:0000313" key="2">
    <source>
        <dbReference type="Proteomes" id="UP000319979"/>
    </source>
</evidence>
<gene>
    <name evidence="1" type="ORF">FLM02_18730</name>
</gene>
<dbReference type="Pfam" id="PF14022">
    <property type="entry name" value="DUF4238"/>
    <property type="match status" value="1"/>
</dbReference>
<dbReference type="AlphaFoldDB" id="A0A544PQL0"/>
<proteinExistence type="predicted"/>
<evidence type="ECO:0000313" key="1">
    <source>
        <dbReference type="EMBL" id="TQP08566.1"/>
    </source>
</evidence>
<sequence length="343" mass="39812">MSSVKKRDNHFVPVMYLKNWSTDGKVQIYRTLVQHEHVPIWKPFPLKGIGYLKNLYINTQNGDECDQIETWFGQQFEDPAEAAIQKVISNSKLTPDDYKRLINFFALQDLRTPVKLIEHIKIADSKEFESMMKSVVDKVMSKGVPKNFEVTGEYKFHDEMPLKLKITKDDTGLMVHVENLIGRASWLWSIKHLLNTVAFHLYGHKWTILHPANGQEWFTSDNPTLKLNYYGEGCYDLKGGWGNEGTELILPLSPQHLLYTSVGKKPPLPRGTRLSVEKTKLINNMLVENSHRYVISSQQCPEITNYRQRLVLPEEVKHELAQWKALNEHHSNKEKEFYSAKYA</sequence>
<dbReference type="InterPro" id="IPR025332">
    <property type="entry name" value="DUF4238"/>
</dbReference>
<name>A0A544PQL0_VIBCL</name>